<dbReference type="Pfam" id="PF04479">
    <property type="entry name" value="RTA1"/>
    <property type="match status" value="1"/>
</dbReference>
<dbReference type="EMBL" id="JAUEPO010000006">
    <property type="protein sequence ID" value="KAK3320344.1"/>
    <property type="molecule type" value="Genomic_DNA"/>
</dbReference>
<reference evidence="7" key="1">
    <citation type="journal article" date="2023" name="Mol. Phylogenet. Evol.">
        <title>Genome-scale phylogeny and comparative genomics of the fungal order Sordariales.</title>
        <authorList>
            <person name="Hensen N."/>
            <person name="Bonometti L."/>
            <person name="Westerberg I."/>
            <person name="Brannstrom I.O."/>
            <person name="Guillou S."/>
            <person name="Cros-Aarteil S."/>
            <person name="Calhoun S."/>
            <person name="Haridas S."/>
            <person name="Kuo A."/>
            <person name="Mondo S."/>
            <person name="Pangilinan J."/>
            <person name="Riley R."/>
            <person name="LaButti K."/>
            <person name="Andreopoulos B."/>
            <person name="Lipzen A."/>
            <person name="Chen C."/>
            <person name="Yan M."/>
            <person name="Daum C."/>
            <person name="Ng V."/>
            <person name="Clum A."/>
            <person name="Steindorff A."/>
            <person name="Ohm R.A."/>
            <person name="Martin F."/>
            <person name="Silar P."/>
            <person name="Natvig D.O."/>
            <person name="Lalanne C."/>
            <person name="Gautier V."/>
            <person name="Ament-Velasquez S.L."/>
            <person name="Kruys A."/>
            <person name="Hutchinson M.I."/>
            <person name="Powell A.J."/>
            <person name="Barry K."/>
            <person name="Miller A.N."/>
            <person name="Grigoriev I.V."/>
            <person name="Debuchy R."/>
            <person name="Gladieux P."/>
            <person name="Hiltunen Thoren M."/>
            <person name="Johannesson H."/>
        </authorList>
    </citation>
    <scope>NUCLEOTIDE SEQUENCE</scope>
    <source>
        <strain evidence="7">SMH4131-1</strain>
    </source>
</reference>
<gene>
    <name evidence="7" type="ORF">B0T19DRAFT_286081</name>
</gene>
<dbReference type="InterPro" id="IPR007568">
    <property type="entry name" value="RTA1"/>
</dbReference>
<dbReference type="PANTHER" id="PTHR31465">
    <property type="entry name" value="PROTEIN RTA1-RELATED"/>
    <property type="match status" value="1"/>
</dbReference>
<comment type="subcellular location">
    <subcellularLocation>
        <location evidence="1">Membrane</location>
        <topology evidence="1">Multi-pass membrane protein</topology>
    </subcellularLocation>
</comment>
<dbReference type="PANTHER" id="PTHR31465:SF8">
    <property type="entry name" value="DOMAIN PROTEIN, PUTATIVE (AFU_ORTHOLOGUE AFUA_6G14140)-RELATED"/>
    <property type="match status" value="1"/>
</dbReference>
<dbReference type="GO" id="GO:0005886">
    <property type="term" value="C:plasma membrane"/>
    <property type="evidence" value="ECO:0007669"/>
    <property type="project" value="TreeGrafter"/>
</dbReference>
<feature type="transmembrane region" description="Helical" evidence="6">
    <location>
        <begin position="243"/>
        <end position="264"/>
    </location>
</feature>
<keyword evidence="3 6" id="KW-1133">Transmembrane helix</keyword>
<evidence type="ECO:0000313" key="8">
    <source>
        <dbReference type="Proteomes" id="UP001286456"/>
    </source>
</evidence>
<feature type="transmembrane region" description="Helical" evidence="6">
    <location>
        <begin position="51"/>
        <end position="71"/>
    </location>
</feature>
<keyword evidence="4 6" id="KW-0472">Membrane</keyword>
<dbReference type="Proteomes" id="UP001286456">
    <property type="component" value="Unassembled WGS sequence"/>
</dbReference>
<evidence type="ECO:0000256" key="2">
    <source>
        <dbReference type="ARBA" id="ARBA00022692"/>
    </source>
</evidence>
<reference evidence="7" key="2">
    <citation type="submission" date="2023-06" db="EMBL/GenBank/DDBJ databases">
        <authorList>
            <consortium name="Lawrence Berkeley National Laboratory"/>
            <person name="Haridas S."/>
            <person name="Hensen N."/>
            <person name="Bonometti L."/>
            <person name="Westerberg I."/>
            <person name="Brannstrom I.O."/>
            <person name="Guillou S."/>
            <person name="Cros-Aarteil S."/>
            <person name="Calhoun S."/>
            <person name="Kuo A."/>
            <person name="Mondo S."/>
            <person name="Pangilinan J."/>
            <person name="Riley R."/>
            <person name="Labutti K."/>
            <person name="Andreopoulos B."/>
            <person name="Lipzen A."/>
            <person name="Chen C."/>
            <person name="Yanf M."/>
            <person name="Daum C."/>
            <person name="Ng V."/>
            <person name="Clum A."/>
            <person name="Steindorff A."/>
            <person name="Ohm R."/>
            <person name="Martin F."/>
            <person name="Silar P."/>
            <person name="Natvig D."/>
            <person name="Lalanne C."/>
            <person name="Gautier V."/>
            <person name="Ament-Velasquez S.L."/>
            <person name="Kruys A."/>
            <person name="Hutchinson M.I."/>
            <person name="Powell A.J."/>
            <person name="Barry K."/>
            <person name="Miller A.N."/>
            <person name="Grigoriev I.V."/>
            <person name="Debuchy R."/>
            <person name="Gladieux P."/>
            <person name="Thoren M.H."/>
            <person name="Johannesson H."/>
        </authorList>
    </citation>
    <scope>NUCLEOTIDE SEQUENCE</scope>
    <source>
        <strain evidence="7">SMH4131-1</strain>
    </source>
</reference>
<evidence type="ECO:0000256" key="5">
    <source>
        <dbReference type="SAM" id="MobiDB-lite"/>
    </source>
</evidence>
<feature type="region of interest" description="Disordered" evidence="5">
    <location>
        <begin position="330"/>
        <end position="352"/>
    </location>
</feature>
<evidence type="ECO:0000256" key="3">
    <source>
        <dbReference type="ARBA" id="ARBA00022989"/>
    </source>
</evidence>
<evidence type="ECO:0000313" key="7">
    <source>
        <dbReference type="EMBL" id="KAK3320344.1"/>
    </source>
</evidence>
<feature type="transmembrane region" description="Helical" evidence="6">
    <location>
        <begin position="109"/>
        <end position="133"/>
    </location>
</feature>
<organism evidence="7 8">
    <name type="scientific">Cercophora scortea</name>
    <dbReference type="NCBI Taxonomy" id="314031"/>
    <lineage>
        <taxon>Eukaryota</taxon>
        <taxon>Fungi</taxon>
        <taxon>Dikarya</taxon>
        <taxon>Ascomycota</taxon>
        <taxon>Pezizomycotina</taxon>
        <taxon>Sordariomycetes</taxon>
        <taxon>Sordariomycetidae</taxon>
        <taxon>Sordariales</taxon>
        <taxon>Lasiosphaeriaceae</taxon>
        <taxon>Cercophora</taxon>
    </lineage>
</organism>
<keyword evidence="2 6" id="KW-0812">Transmembrane</keyword>
<dbReference type="AlphaFoldDB" id="A0AAE0M733"/>
<dbReference type="GO" id="GO:0000324">
    <property type="term" value="C:fungal-type vacuole"/>
    <property type="evidence" value="ECO:0007669"/>
    <property type="project" value="TreeGrafter"/>
</dbReference>
<feature type="transmembrane region" description="Helical" evidence="6">
    <location>
        <begin position="154"/>
        <end position="179"/>
    </location>
</feature>
<protein>
    <submittedName>
        <fullName evidence="7">RTA1 like protein-domain-containing protein</fullName>
    </submittedName>
</protein>
<name>A0AAE0M733_9PEZI</name>
<comment type="caution">
    <text evidence="7">The sequence shown here is derived from an EMBL/GenBank/DDBJ whole genome shotgun (WGS) entry which is preliminary data.</text>
</comment>
<evidence type="ECO:0000256" key="1">
    <source>
        <dbReference type="ARBA" id="ARBA00004141"/>
    </source>
</evidence>
<feature type="transmembrane region" description="Helical" evidence="6">
    <location>
        <begin position="78"/>
        <end position="97"/>
    </location>
</feature>
<feature type="transmembrane region" description="Helical" evidence="6">
    <location>
        <begin position="284"/>
        <end position="307"/>
    </location>
</feature>
<accession>A0AAE0M733</accession>
<feature type="transmembrane region" description="Helical" evidence="6">
    <location>
        <begin position="191"/>
        <end position="215"/>
    </location>
</feature>
<proteinExistence type="predicted"/>
<evidence type="ECO:0000256" key="4">
    <source>
        <dbReference type="ARBA" id="ARBA00023136"/>
    </source>
</evidence>
<sequence length="352" mass="36930">MSTGISLSALMAAAATGNGTTPAFKPSYKTCHEISKLCPIEMTTLGYTPNFGVNIFVALGFAVAAVASIYFGIAKRTWGFSSAVAFGCILECAGYAGRAQLAKNPWNSTAFQTQIVAIILGPTIICIGLYLTLKHVARALNPALSLFPARLYPLFFVPADVSCLVIQAIGGGIAASAGSADFTLLQHGNRVIIAGIVLQVVVLAAFGVIAGLFLFRSRGFFRGAAGQEMMPAFGVWKDGRFRLFLGALGGAYVLFLIRCVYRIAEMAGGWGNHIMRDEPSFIVLESFMVLIGSGLLAAFPPGVFFPLMSRSPAIKESANARYGHGGVESVGSGKVDASDSAGTEMAERAVSA</sequence>
<evidence type="ECO:0000256" key="6">
    <source>
        <dbReference type="SAM" id="Phobius"/>
    </source>
</evidence>
<keyword evidence="8" id="KW-1185">Reference proteome</keyword>